<gene>
    <name evidence="2" type="ORF">JI435_309810</name>
</gene>
<proteinExistence type="predicted"/>
<evidence type="ECO:0000313" key="3">
    <source>
        <dbReference type="Proteomes" id="UP000663193"/>
    </source>
</evidence>
<evidence type="ECO:0000313" key="2">
    <source>
        <dbReference type="EMBL" id="QRD03805.1"/>
    </source>
</evidence>
<evidence type="ECO:0000256" key="1">
    <source>
        <dbReference type="SAM" id="MobiDB-lite"/>
    </source>
</evidence>
<feature type="region of interest" description="Disordered" evidence="1">
    <location>
        <begin position="177"/>
        <end position="199"/>
    </location>
</feature>
<dbReference type="EMBL" id="CP069038">
    <property type="protein sequence ID" value="QRD03805.1"/>
    <property type="molecule type" value="Genomic_DNA"/>
</dbReference>
<dbReference type="OrthoDB" id="5326588at2759"/>
<reference evidence="3" key="1">
    <citation type="journal article" date="2021" name="BMC Genomics">
        <title>Chromosome-level genome assembly and manually-curated proteome of model necrotroph Parastagonospora nodorum Sn15 reveals a genome-wide trove of candidate effector homologs, and redundancy of virulence-related functions within an accessory chromosome.</title>
        <authorList>
            <person name="Bertazzoni S."/>
            <person name="Jones D.A.B."/>
            <person name="Phan H.T."/>
            <person name="Tan K.-C."/>
            <person name="Hane J.K."/>
        </authorList>
    </citation>
    <scope>NUCLEOTIDE SEQUENCE [LARGE SCALE GENOMIC DNA]</scope>
    <source>
        <strain evidence="3">SN15 / ATCC MYA-4574 / FGSC 10173)</strain>
    </source>
</reference>
<feature type="compositionally biased region" description="Acidic residues" evidence="1">
    <location>
        <begin position="177"/>
        <end position="191"/>
    </location>
</feature>
<name>A0A7U2FIH8_PHANO</name>
<sequence length="199" mass="22245">MFTFGISDPGRPFGIMQRKFEGTLECALRVYELKDKFSATRQILQTVTRDPETEHVRSIKPGEEVESMWNGLGRTVEAIGWSPTGGETMEGFLVSYVYIKADELVDGLLFPQGADGEMVDNLFRNDPSAKKIFEQGGSIDIRKFANDLDMENEPMDDNEFEMYTDSELDGEQLAALEDDDGDSDWDIDDESSIVGPSSS</sequence>
<accession>A0A7U2FIH8</accession>
<dbReference type="AlphaFoldDB" id="A0A7U2FIH8"/>
<protein>
    <submittedName>
        <fullName evidence="2">Uncharacterized protein</fullName>
    </submittedName>
</protein>
<keyword evidence="3" id="KW-1185">Reference proteome</keyword>
<dbReference type="Proteomes" id="UP000663193">
    <property type="component" value="Chromosome 16"/>
</dbReference>
<dbReference type="VEuPathDB" id="FungiDB:JI435_309810"/>
<organism evidence="2 3">
    <name type="scientific">Phaeosphaeria nodorum (strain SN15 / ATCC MYA-4574 / FGSC 10173)</name>
    <name type="common">Glume blotch fungus</name>
    <name type="synonym">Parastagonospora nodorum</name>
    <dbReference type="NCBI Taxonomy" id="321614"/>
    <lineage>
        <taxon>Eukaryota</taxon>
        <taxon>Fungi</taxon>
        <taxon>Dikarya</taxon>
        <taxon>Ascomycota</taxon>
        <taxon>Pezizomycotina</taxon>
        <taxon>Dothideomycetes</taxon>
        <taxon>Pleosporomycetidae</taxon>
        <taxon>Pleosporales</taxon>
        <taxon>Pleosporineae</taxon>
        <taxon>Phaeosphaeriaceae</taxon>
        <taxon>Parastagonospora</taxon>
    </lineage>
</organism>